<name>A0A914UT43_9BILA</name>
<dbReference type="SUPFAM" id="SSF81901">
    <property type="entry name" value="HCP-like"/>
    <property type="match status" value="1"/>
</dbReference>
<evidence type="ECO:0000313" key="4">
    <source>
        <dbReference type="WBParaSite" id="PSAMB.scaffold1230size34037.g12200.t1"/>
    </source>
</evidence>
<feature type="transmembrane region" description="Helical" evidence="2">
    <location>
        <begin position="81"/>
        <end position="105"/>
    </location>
</feature>
<dbReference type="AlphaFoldDB" id="A0A914UT43"/>
<evidence type="ECO:0000256" key="2">
    <source>
        <dbReference type="SAM" id="Phobius"/>
    </source>
</evidence>
<feature type="compositionally biased region" description="Basic and acidic residues" evidence="1">
    <location>
        <begin position="43"/>
        <end position="67"/>
    </location>
</feature>
<feature type="compositionally biased region" description="Basic and acidic residues" evidence="1">
    <location>
        <begin position="15"/>
        <end position="28"/>
    </location>
</feature>
<keyword evidence="3" id="KW-1185">Reference proteome</keyword>
<dbReference type="WBParaSite" id="PSAMB.scaffold1230size34037.g12200.t1">
    <property type="protein sequence ID" value="PSAMB.scaffold1230size34037.g12200.t1"/>
    <property type="gene ID" value="PSAMB.scaffold1230size34037.g12200"/>
</dbReference>
<dbReference type="Proteomes" id="UP000887566">
    <property type="component" value="Unplaced"/>
</dbReference>
<proteinExistence type="predicted"/>
<keyword evidence="2" id="KW-1133">Transmembrane helix</keyword>
<accession>A0A914UT43</accession>
<evidence type="ECO:0000256" key="1">
    <source>
        <dbReference type="SAM" id="MobiDB-lite"/>
    </source>
</evidence>
<keyword evidence="2" id="KW-0472">Membrane</keyword>
<reference evidence="4" key="1">
    <citation type="submission" date="2022-11" db="UniProtKB">
        <authorList>
            <consortium name="WormBaseParasite"/>
        </authorList>
    </citation>
    <scope>IDENTIFICATION</scope>
</reference>
<feature type="compositionally biased region" description="Polar residues" evidence="1">
    <location>
        <begin position="240"/>
        <end position="256"/>
    </location>
</feature>
<evidence type="ECO:0000313" key="3">
    <source>
        <dbReference type="Proteomes" id="UP000887566"/>
    </source>
</evidence>
<feature type="region of interest" description="Disordered" evidence="1">
    <location>
        <begin position="234"/>
        <end position="256"/>
    </location>
</feature>
<sequence length="256" mass="28973">MNKKDSDYSTNGSRKGKDNKNPYEKLINDSDEYQESDTPAKMLSKEKTPHQASEHSVFHLDDQDGSERTSAGKRKNVKRQIVISVGLLALLLIAIRGFTLLYVSLVEKKNVTSSTDLTITEVPPVQDNTSATEFHGTDSNYRLAAEHGDAEAQFHLGFIQMKKLSNGTEEQQNKAMEMANMIWDGCMRMAKACLNRMKKLLNGIENQQIKKIHTRRMPLELCIMKEKAYFNQMKKPLNGSEKQQNKGMQKGNSTLD</sequence>
<feature type="region of interest" description="Disordered" evidence="1">
    <location>
        <begin position="1"/>
        <end position="74"/>
    </location>
</feature>
<protein>
    <submittedName>
        <fullName evidence="4">Uncharacterized protein</fullName>
    </submittedName>
</protein>
<organism evidence="3 4">
    <name type="scientific">Plectus sambesii</name>
    <dbReference type="NCBI Taxonomy" id="2011161"/>
    <lineage>
        <taxon>Eukaryota</taxon>
        <taxon>Metazoa</taxon>
        <taxon>Ecdysozoa</taxon>
        <taxon>Nematoda</taxon>
        <taxon>Chromadorea</taxon>
        <taxon>Plectida</taxon>
        <taxon>Plectina</taxon>
        <taxon>Plectoidea</taxon>
        <taxon>Plectidae</taxon>
        <taxon>Plectus</taxon>
    </lineage>
</organism>
<keyword evidence="2" id="KW-0812">Transmembrane</keyword>